<dbReference type="Proteomes" id="UP000265160">
    <property type="component" value="LG4"/>
</dbReference>
<dbReference type="PROSITE" id="PS50041">
    <property type="entry name" value="C_TYPE_LECTIN_2"/>
    <property type="match status" value="1"/>
</dbReference>
<reference evidence="2" key="3">
    <citation type="submission" date="2025-09" db="UniProtKB">
        <authorList>
            <consortium name="Ensembl"/>
        </authorList>
    </citation>
    <scope>IDENTIFICATION</scope>
</reference>
<dbReference type="InterPro" id="IPR016187">
    <property type="entry name" value="CTDL_fold"/>
</dbReference>
<dbReference type="AlphaFoldDB" id="A0A3P9ATG8"/>
<sequence>KKHRLSVRLCFLPACLPHIYHLVKIPMNWIQAQNYCRKTYTDLASVRNQSEIPQLKAIATSTAWIGLYRNSWKWSDGSTLSFTNWFPNLLIFFSTNLTNTASDSVLTSTPFLLNLSVVYNPVEPASSLDSVDRHPLYF</sequence>
<evidence type="ECO:0000259" key="1">
    <source>
        <dbReference type="PROSITE" id="PS50041"/>
    </source>
</evidence>
<dbReference type="PANTHER" id="PTHR45784">
    <property type="entry name" value="C-TYPE LECTIN DOMAIN FAMILY 20 MEMBER A-RELATED"/>
    <property type="match status" value="1"/>
</dbReference>
<evidence type="ECO:0000313" key="2">
    <source>
        <dbReference type="Ensembl" id="ENSMZEP00005000989.1"/>
    </source>
</evidence>
<reference evidence="2" key="2">
    <citation type="submission" date="2025-08" db="UniProtKB">
        <authorList>
            <consortium name="Ensembl"/>
        </authorList>
    </citation>
    <scope>IDENTIFICATION</scope>
</reference>
<protein>
    <recommendedName>
        <fullName evidence="1">C-type lectin domain-containing protein</fullName>
    </recommendedName>
</protein>
<feature type="domain" description="C-type lectin" evidence="1">
    <location>
        <begin position="20"/>
        <end position="88"/>
    </location>
</feature>
<proteinExistence type="predicted"/>
<keyword evidence="3" id="KW-1185">Reference proteome</keyword>
<evidence type="ECO:0000313" key="3">
    <source>
        <dbReference type="Proteomes" id="UP000265160"/>
    </source>
</evidence>
<dbReference type="InterPro" id="IPR016186">
    <property type="entry name" value="C-type_lectin-like/link_sf"/>
</dbReference>
<dbReference type="SUPFAM" id="SSF56436">
    <property type="entry name" value="C-type lectin-like"/>
    <property type="match status" value="1"/>
</dbReference>
<name>A0A3P9ATG8_9CICH</name>
<dbReference type="Ensembl" id="ENSMZET00005001068.1">
    <property type="protein sequence ID" value="ENSMZEP00005000989.1"/>
    <property type="gene ID" value="ENSMZEG00005000861.1"/>
</dbReference>
<organism evidence="2 3">
    <name type="scientific">Maylandia zebra</name>
    <name type="common">zebra mbuna</name>
    <dbReference type="NCBI Taxonomy" id="106582"/>
    <lineage>
        <taxon>Eukaryota</taxon>
        <taxon>Metazoa</taxon>
        <taxon>Chordata</taxon>
        <taxon>Craniata</taxon>
        <taxon>Vertebrata</taxon>
        <taxon>Euteleostomi</taxon>
        <taxon>Actinopterygii</taxon>
        <taxon>Neopterygii</taxon>
        <taxon>Teleostei</taxon>
        <taxon>Neoteleostei</taxon>
        <taxon>Acanthomorphata</taxon>
        <taxon>Ovalentaria</taxon>
        <taxon>Cichlomorphae</taxon>
        <taxon>Cichliformes</taxon>
        <taxon>Cichlidae</taxon>
        <taxon>African cichlids</taxon>
        <taxon>Pseudocrenilabrinae</taxon>
        <taxon>Haplochromini</taxon>
        <taxon>Maylandia</taxon>
        <taxon>Maylandia zebra complex</taxon>
    </lineage>
</organism>
<reference evidence="2 3" key="1">
    <citation type="journal article" date="2014" name="Nature">
        <title>The genomic substrate for adaptive radiation in African cichlid fish.</title>
        <authorList>
            <person name="Brawand D."/>
            <person name="Wagner C.E."/>
            <person name="Li Y.I."/>
            <person name="Malinsky M."/>
            <person name="Keller I."/>
            <person name="Fan S."/>
            <person name="Simakov O."/>
            <person name="Ng A.Y."/>
            <person name="Lim Z.W."/>
            <person name="Bezault E."/>
            <person name="Turner-Maier J."/>
            <person name="Johnson J."/>
            <person name="Alcazar R."/>
            <person name="Noh H.J."/>
            <person name="Russell P."/>
            <person name="Aken B."/>
            <person name="Alfoldi J."/>
            <person name="Amemiya C."/>
            <person name="Azzouzi N."/>
            <person name="Baroiller J.F."/>
            <person name="Barloy-Hubler F."/>
            <person name="Berlin A."/>
            <person name="Bloomquist R."/>
            <person name="Carleton K.L."/>
            <person name="Conte M.A."/>
            <person name="D'Cotta H."/>
            <person name="Eshel O."/>
            <person name="Gaffney L."/>
            <person name="Galibert F."/>
            <person name="Gante H.F."/>
            <person name="Gnerre S."/>
            <person name="Greuter L."/>
            <person name="Guyon R."/>
            <person name="Haddad N.S."/>
            <person name="Haerty W."/>
            <person name="Harris R.M."/>
            <person name="Hofmann H.A."/>
            <person name="Hourlier T."/>
            <person name="Hulata G."/>
            <person name="Jaffe D.B."/>
            <person name="Lara M."/>
            <person name="Lee A.P."/>
            <person name="MacCallum I."/>
            <person name="Mwaiko S."/>
            <person name="Nikaido M."/>
            <person name="Nishihara H."/>
            <person name="Ozouf-Costaz C."/>
            <person name="Penman D.J."/>
            <person name="Przybylski D."/>
            <person name="Rakotomanga M."/>
            <person name="Renn S.C.P."/>
            <person name="Ribeiro F.J."/>
            <person name="Ron M."/>
            <person name="Salzburger W."/>
            <person name="Sanchez-Pulido L."/>
            <person name="Santos M.E."/>
            <person name="Searle S."/>
            <person name="Sharpe T."/>
            <person name="Swofford R."/>
            <person name="Tan F.J."/>
            <person name="Williams L."/>
            <person name="Young S."/>
            <person name="Yin S."/>
            <person name="Okada N."/>
            <person name="Kocher T.D."/>
            <person name="Miska E.A."/>
            <person name="Lander E.S."/>
            <person name="Venkatesh B."/>
            <person name="Fernald R.D."/>
            <person name="Meyer A."/>
            <person name="Ponting C.P."/>
            <person name="Streelman J.T."/>
            <person name="Lindblad-Toh K."/>
            <person name="Seehausen O."/>
            <person name="Di Palma F."/>
        </authorList>
    </citation>
    <scope>NUCLEOTIDE SEQUENCE</scope>
</reference>
<dbReference type="Pfam" id="PF00059">
    <property type="entry name" value="Lectin_C"/>
    <property type="match status" value="1"/>
</dbReference>
<dbReference type="GeneTree" id="ENSGT01090000260530"/>
<dbReference type="PANTHER" id="PTHR45784:SF3">
    <property type="entry name" value="C-TYPE LECTIN DOMAIN FAMILY 4 MEMBER K-LIKE-RELATED"/>
    <property type="match status" value="1"/>
</dbReference>
<dbReference type="SMART" id="SM00034">
    <property type="entry name" value="CLECT"/>
    <property type="match status" value="1"/>
</dbReference>
<accession>A0A3P9ATG8</accession>
<dbReference type="InterPro" id="IPR001304">
    <property type="entry name" value="C-type_lectin-like"/>
</dbReference>
<dbReference type="Gene3D" id="3.10.100.10">
    <property type="entry name" value="Mannose-Binding Protein A, subunit A"/>
    <property type="match status" value="1"/>
</dbReference>